<name>A0A2V4DMA3_9GAMM</name>
<gene>
    <name evidence="2" type="ORF">DKK78_08875</name>
</gene>
<keyword evidence="3" id="KW-1185">Reference proteome</keyword>
<organism evidence="2 3">
    <name type="scientific">Gilliamella apis</name>
    <dbReference type="NCBI Taxonomy" id="1970738"/>
    <lineage>
        <taxon>Bacteria</taxon>
        <taxon>Pseudomonadati</taxon>
        <taxon>Pseudomonadota</taxon>
        <taxon>Gammaproteobacteria</taxon>
        <taxon>Orbales</taxon>
        <taxon>Orbaceae</taxon>
        <taxon>Gilliamella</taxon>
    </lineage>
</organism>
<dbReference type="Pfam" id="PF03691">
    <property type="entry name" value="UPF0167"/>
    <property type="match status" value="1"/>
</dbReference>
<dbReference type="OrthoDB" id="7065534at2"/>
<sequence length="169" mass="19690">MCRPTFKYHPNAYELDIFIHEEGECSVCNQLRHLKYSADFYSEEEPEYICPWCIANGLAAEKFAGSFNDYIGVEVIPKDKLDEVLYRTPSYISWQQQVWLSHCNEPCAFLAYVGAKEILPFWDELIEDIEQQELSADFVKANLSKDGDMIGYLFECLHCSKKRLHIDLN</sequence>
<evidence type="ECO:0000313" key="3">
    <source>
        <dbReference type="Proteomes" id="UP000247673"/>
    </source>
</evidence>
<comment type="similarity">
    <text evidence="1">Belongs to the UPF0167 family.</text>
</comment>
<accession>A0A2V4DMA3</accession>
<evidence type="ECO:0000256" key="1">
    <source>
        <dbReference type="ARBA" id="ARBA00008525"/>
    </source>
</evidence>
<dbReference type="AlphaFoldDB" id="A0A2V4DMA3"/>
<dbReference type="RefSeq" id="WP_110448308.1">
    <property type="nucleotide sequence ID" value="NZ_CP132381.1"/>
</dbReference>
<dbReference type="Proteomes" id="UP000247673">
    <property type="component" value="Unassembled WGS sequence"/>
</dbReference>
<protein>
    <recommendedName>
        <fullName evidence="4">CbrC family protein</fullName>
    </recommendedName>
</protein>
<reference evidence="2 3" key="1">
    <citation type="submission" date="2018-05" db="EMBL/GenBank/DDBJ databases">
        <title>Reference genomes for bee gut microbiota database.</title>
        <authorList>
            <person name="Ellegaard K.M."/>
        </authorList>
    </citation>
    <scope>NUCLEOTIDE SEQUENCE [LARGE SCALE GENOMIC DNA]</scope>
    <source>
        <strain evidence="2 3">ESL0172</strain>
    </source>
</reference>
<comment type="caution">
    <text evidence="2">The sequence shown here is derived from an EMBL/GenBank/DDBJ whole genome shotgun (WGS) entry which is preliminary data.</text>
</comment>
<evidence type="ECO:0000313" key="2">
    <source>
        <dbReference type="EMBL" id="PXY90497.1"/>
    </source>
</evidence>
<proteinExistence type="inferred from homology"/>
<evidence type="ECO:0008006" key="4">
    <source>
        <dbReference type="Google" id="ProtNLM"/>
    </source>
</evidence>
<dbReference type="EMBL" id="QGLO01000006">
    <property type="protein sequence ID" value="PXY90497.1"/>
    <property type="molecule type" value="Genomic_DNA"/>
</dbReference>
<dbReference type="InterPro" id="IPR005363">
    <property type="entry name" value="UPF0167"/>
</dbReference>